<keyword evidence="4" id="KW-0067">ATP-binding</keyword>
<evidence type="ECO:0000313" key="9">
    <source>
        <dbReference type="Proteomes" id="UP000320806"/>
    </source>
</evidence>
<dbReference type="InterPro" id="IPR027417">
    <property type="entry name" value="P-loop_NTPase"/>
</dbReference>
<keyword evidence="2" id="KW-0378">Hydrolase</keyword>
<dbReference type="InterPro" id="IPR008571">
    <property type="entry name" value="HerA-like"/>
</dbReference>
<keyword evidence="6" id="KW-0413">Isomerase</keyword>
<gene>
    <name evidence="8" type="ORF">FB459_1849</name>
</gene>
<dbReference type="OrthoDB" id="9806951at2"/>
<accession>A0A542EGC0</accession>
<comment type="caution">
    <text evidence="8">The sequence shown here is derived from an EMBL/GenBank/DDBJ whole genome shotgun (WGS) entry which is preliminary data.</text>
</comment>
<keyword evidence="5" id="KW-0238">DNA-binding</keyword>
<keyword evidence="9" id="KW-1185">Reference proteome</keyword>
<dbReference type="PANTHER" id="PTHR42957:SF1">
    <property type="entry name" value="HELICASE MJ1565-RELATED"/>
    <property type="match status" value="1"/>
</dbReference>
<dbReference type="GO" id="GO:0005524">
    <property type="term" value="F:ATP binding"/>
    <property type="evidence" value="ECO:0007669"/>
    <property type="project" value="UniProtKB-KW"/>
</dbReference>
<organism evidence="8 9">
    <name type="scientific">Yimella lutea</name>
    <dbReference type="NCBI Taxonomy" id="587872"/>
    <lineage>
        <taxon>Bacteria</taxon>
        <taxon>Bacillati</taxon>
        <taxon>Actinomycetota</taxon>
        <taxon>Actinomycetes</taxon>
        <taxon>Micrococcales</taxon>
        <taxon>Dermacoccaceae</taxon>
        <taxon>Yimella</taxon>
    </lineage>
</organism>
<dbReference type="RefSeq" id="WP_141928212.1">
    <property type="nucleotide sequence ID" value="NZ_BAABCI010000014.1"/>
</dbReference>
<dbReference type="GO" id="GO:0003677">
    <property type="term" value="F:DNA binding"/>
    <property type="evidence" value="ECO:0007669"/>
    <property type="project" value="UniProtKB-KW"/>
</dbReference>
<dbReference type="Proteomes" id="UP000320806">
    <property type="component" value="Unassembled WGS sequence"/>
</dbReference>
<evidence type="ECO:0000256" key="4">
    <source>
        <dbReference type="ARBA" id="ARBA00022840"/>
    </source>
</evidence>
<keyword evidence="1" id="KW-0547">Nucleotide-binding</keyword>
<evidence type="ECO:0000256" key="5">
    <source>
        <dbReference type="ARBA" id="ARBA00023125"/>
    </source>
</evidence>
<dbReference type="GO" id="GO:0016787">
    <property type="term" value="F:hydrolase activity"/>
    <property type="evidence" value="ECO:0007669"/>
    <property type="project" value="UniProtKB-KW"/>
</dbReference>
<name>A0A542EGC0_9MICO</name>
<reference evidence="8 9" key="1">
    <citation type="submission" date="2019-06" db="EMBL/GenBank/DDBJ databases">
        <title>Sequencing the genomes of 1000 actinobacteria strains.</title>
        <authorList>
            <person name="Klenk H.-P."/>
        </authorList>
    </citation>
    <scope>NUCLEOTIDE SEQUENCE [LARGE SCALE GENOMIC DNA]</scope>
    <source>
        <strain evidence="8 9">DSM 19828</strain>
    </source>
</reference>
<dbReference type="SUPFAM" id="SSF52540">
    <property type="entry name" value="P-loop containing nucleoside triphosphate hydrolases"/>
    <property type="match status" value="1"/>
</dbReference>
<proteinExistence type="predicted"/>
<keyword evidence="3" id="KW-0347">Helicase</keyword>
<dbReference type="AlphaFoldDB" id="A0A542EGC0"/>
<feature type="domain" description="AAA+ ATPase" evidence="7">
    <location>
        <begin position="157"/>
        <end position="500"/>
    </location>
</feature>
<dbReference type="EMBL" id="VFMO01000001">
    <property type="protein sequence ID" value="TQJ14391.1"/>
    <property type="molecule type" value="Genomic_DNA"/>
</dbReference>
<dbReference type="GO" id="GO:0004386">
    <property type="term" value="F:helicase activity"/>
    <property type="evidence" value="ECO:0007669"/>
    <property type="project" value="UniProtKB-KW"/>
</dbReference>
<dbReference type="SMART" id="SM00382">
    <property type="entry name" value="AAA"/>
    <property type="match status" value="1"/>
</dbReference>
<sequence length="587" mass="62338">MAEQDPTCIGRVRHVLGAQVTVALDSDLAGAAPIYRGRLQRIGQVGSIVRVPQGLVDLVGQVSLLGIAELSGTTKPADTVQVGERWLQIELLGEIDRGTGHFQRGVGTYPGLDDPVHFATPDDLHALFPSPDERFLRFGRLAAAEEVPVCLDASRFVTRHAAIVGSTGAGKTSCVASLLQGFSRGGWDAANIVVIDPHGEYAEALSAQASIRSVLDAGDRGIRVPYWALPAMDILHAFAGTHGGGTVQSRFRELVTEERRAFAAAADWLELDAASVTADTPIPFDLRNVWHQLDAENNEVREVKTDAATAIVEREGDPQTLTPKEFAPYGPGGAAPFKSPSHGVYGAVPELLRLGLLDPRRAFLQEPAGDPRGDDPLIDEVANWLGREKPVSILDFSGVPDEASELAIGVILTLIFETAVRTPANGTGIGRSRPVLIVLEEAHRYLGPTAADMASKAANRIAREGRKYGVGLVLVTQRPSELPDTALAQAGTLIALRLSNSADQAKIRAALPDSVSGLATVLPALRTGEAIVTGEAVSLPARALVDAPMPFPNAHDPSLESWRQPSSPPNVAASIASWRGTYNLEET</sequence>
<evidence type="ECO:0000313" key="8">
    <source>
        <dbReference type="EMBL" id="TQJ14391.1"/>
    </source>
</evidence>
<evidence type="ECO:0000256" key="3">
    <source>
        <dbReference type="ARBA" id="ARBA00022806"/>
    </source>
</evidence>
<evidence type="ECO:0000256" key="2">
    <source>
        <dbReference type="ARBA" id="ARBA00022801"/>
    </source>
</evidence>
<dbReference type="Pfam" id="PF05872">
    <property type="entry name" value="HerA_C"/>
    <property type="match status" value="1"/>
</dbReference>
<dbReference type="Gene3D" id="3.40.50.300">
    <property type="entry name" value="P-loop containing nucleotide triphosphate hydrolases"/>
    <property type="match status" value="2"/>
</dbReference>
<dbReference type="InterPro" id="IPR003593">
    <property type="entry name" value="AAA+_ATPase"/>
</dbReference>
<evidence type="ECO:0000256" key="6">
    <source>
        <dbReference type="ARBA" id="ARBA00023235"/>
    </source>
</evidence>
<evidence type="ECO:0000259" key="7">
    <source>
        <dbReference type="SMART" id="SM00382"/>
    </source>
</evidence>
<protein>
    <recommendedName>
        <fullName evidence="7">AAA+ ATPase domain-containing protein</fullName>
    </recommendedName>
</protein>
<dbReference type="InterPro" id="IPR002789">
    <property type="entry name" value="HerA_central"/>
</dbReference>
<dbReference type="InterPro" id="IPR033186">
    <property type="entry name" value="HerA_C"/>
</dbReference>
<evidence type="ECO:0000256" key="1">
    <source>
        <dbReference type="ARBA" id="ARBA00022741"/>
    </source>
</evidence>
<dbReference type="Pfam" id="PF01935">
    <property type="entry name" value="DUF87"/>
    <property type="match status" value="1"/>
</dbReference>
<dbReference type="PANTHER" id="PTHR42957">
    <property type="entry name" value="HELICASE MJ1565-RELATED"/>
    <property type="match status" value="1"/>
</dbReference>